<comment type="caution">
    <text evidence="1">The sequence shown here is derived from an EMBL/GenBank/DDBJ whole genome shotgun (WGS) entry which is preliminary data.</text>
</comment>
<reference evidence="1 2" key="1">
    <citation type="submission" date="2018-11" db="EMBL/GenBank/DDBJ databases">
        <title>Genomic Encyclopedia of Type Strains, Phase IV (KMG-IV): sequencing the most valuable type-strain genomes for metagenomic binning, comparative biology and taxonomic classification.</title>
        <authorList>
            <person name="Goeker M."/>
        </authorList>
    </citation>
    <scope>NUCLEOTIDE SEQUENCE [LARGE SCALE GENOMIC DNA]</scope>
    <source>
        <strain evidence="1 2">DSM 18090</strain>
    </source>
</reference>
<accession>A0A3N5B3J1</accession>
<protein>
    <recommendedName>
        <fullName evidence="3">Arylamine N-acetyltransferase</fullName>
    </recommendedName>
</protein>
<dbReference type="SUPFAM" id="SSF54001">
    <property type="entry name" value="Cysteine proteinases"/>
    <property type="match status" value="1"/>
</dbReference>
<dbReference type="AlphaFoldDB" id="A0A3N5B3J1"/>
<evidence type="ECO:0008006" key="3">
    <source>
        <dbReference type="Google" id="ProtNLM"/>
    </source>
</evidence>
<evidence type="ECO:0000313" key="1">
    <source>
        <dbReference type="EMBL" id="RPF52226.1"/>
    </source>
</evidence>
<proteinExistence type="predicted"/>
<dbReference type="InterPro" id="IPR038765">
    <property type="entry name" value="Papain-like_cys_pep_sf"/>
</dbReference>
<gene>
    <name evidence="1" type="ORF">EDC24_2218</name>
</gene>
<organism evidence="1 2">
    <name type="scientific">Aquisalibacillus elongatus</name>
    <dbReference type="NCBI Taxonomy" id="485577"/>
    <lineage>
        <taxon>Bacteria</taxon>
        <taxon>Bacillati</taxon>
        <taxon>Bacillota</taxon>
        <taxon>Bacilli</taxon>
        <taxon>Bacillales</taxon>
        <taxon>Bacillaceae</taxon>
        <taxon>Aquisalibacillus</taxon>
    </lineage>
</organism>
<dbReference type="EMBL" id="RKRF01000010">
    <property type="protein sequence ID" value="RPF52226.1"/>
    <property type="molecule type" value="Genomic_DNA"/>
</dbReference>
<keyword evidence="2" id="KW-1185">Reference proteome</keyword>
<sequence length="252" mass="29647">MQPPENILNVWRKFHRFPMERFTKLWFYNQNPTHKQRDVQLMKQHWHQYGITGNCFDLAIWLLHEFQQHGIRAYPIGHHLFTEDAHVAVIAEDHSGNRFLCDLGDQWTHPILIEPSNTNFTSGKLSGFFPAADIQVNTKGHQVEILYHRPNGKISKQTYSVEPLNQDTFMQAAEHSQNSINPKPLLECRVPYQNEIAHWEFNNWRSFLSTSEGLFEDPAPDSIQEWARLIHQKTGYDLDFLNTVLLQFRKLT</sequence>
<dbReference type="Proteomes" id="UP000276443">
    <property type="component" value="Unassembled WGS sequence"/>
</dbReference>
<name>A0A3N5B3J1_9BACI</name>
<dbReference type="OrthoDB" id="2591886at2"/>
<evidence type="ECO:0000313" key="2">
    <source>
        <dbReference type="Proteomes" id="UP000276443"/>
    </source>
</evidence>